<dbReference type="SMART" id="SM00855">
    <property type="entry name" value="PGAM"/>
    <property type="match status" value="1"/>
</dbReference>
<dbReference type="CDD" id="cd07067">
    <property type="entry name" value="HP_PGM_like"/>
    <property type="match status" value="1"/>
</dbReference>
<dbReference type="PANTHER" id="PTHR48100">
    <property type="entry name" value="BROAD-SPECIFICITY PHOSPHATASE YOR283W-RELATED"/>
    <property type="match status" value="1"/>
</dbReference>
<gene>
    <name evidence="1" type="ORF">GCM10009533_35090</name>
</gene>
<dbReference type="SUPFAM" id="SSF53254">
    <property type="entry name" value="Phosphoglycerate mutase-like"/>
    <property type="match status" value="1"/>
</dbReference>
<keyword evidence="2" id="KW-1185">Reference proteome</keyword>
<dbReference type="InterPro" id="IPR029033">
    <property type="entry name" value="His_PPase_superfam"/>
</dbReference>
<accession>A0ABN1D3U9</accession>
<dbReference type="PIRSF" id="PIRSF000709">
    <property type="entry name" value="6PFK_2-Ptase"/>
    <property type="match status" value="1"/>
</dbReference>
<dbReference type="Proteomes" id="UP001500729">
    <property type="component" value="Unassembled WGS sequence"/>
</dbReference>
<sequence length="213" mass="22418">MTDELALSSDGTRLVLARHGQTPSNVVHALDTLPPGPALTDEGRRQARALADRLADEKVLAIRASRAVRAQQTAAPLARHHGLDVEVVDGTQEIYVGDLEGTTDGESRQRFEDVYQSWHFGDIDVPMPGGETGREALARFLGAARHALDGASGGSVVLVSHGAMLRLAAAHLAADVDAASANAAYLPNTGVIVLEPAPTPTGWHCVEWDGLGI</sequence>
<dbReference type="InterPro" id="IPR001345">
    <property type="entry name" value="PG/BPGM_mutase_AS"/>
</dbReference>
<dbReference type="Pfam" id="PF00300">
    <property type="entry name" value="His_Phos_1"/>
    <property type="match status" value="1"/>
</dbReference>
<name>A0ABN1D3U9_SACER</name>
<comment type="caution">
    <text evidence="1">The sequence shown here is derived from an EMBL/GenBank/DDBJ whole genome shotgun (WGS) entry which is preliminary data.</text>
</comment>
<dbReference type="PROSITE" id="PS00175">
    <property type="entry name" value="PG_MUTASE"/>
    <property type="match status" value="1"/>
</dbReference>
<proteinExistence type="predicted"/>
<protein>
    <submittedName>
        <fullName evidence="1">Histidine phosphatase family protein</fullName>
    </submittedName>
</protein>
<organism evidence="1 2">
    <name type="scientific">Saccharopolyspora erythraea</name>
    <name type="common">Streptomyces erythraeus</name>
    <dbReference type="NCBI Taxonomy" id="1836"/>
    <lineage>
        <taxon>Bacteria</taxon>
        <taxon>Bacillati</taxon>
        <taxon>Actinomycetota</taxon>
        <taxon>Actinomycetes</taxon>
        <taxon>Pseudonocardiales</taxon>
        <taxon>Pseudonocardiaceae</taxon>
        <taxon>Saccharopolyspora</taxon>
    </lineage>
</organism>
<dbReference type="Gene3D" id="3.40.50.1240">
    <property type="entry name" value="Phosphoglycerate mutase-like"/>
    <property type="match status" value="1"/>
</dbReference>
<dbReference type="RefSeq" id="WP_009944973.1">
    <property type="nucleotide sequence ID" value="NZ_BAAAGS010000022.1"/>
</dbReference>
<dbReference type="EMBL" id="BAAAGS010000022">
    <property type="protein sequence ID" value="GAA0532985.1"/>
    <property type="molecule type" value="Genomic_DNA"/>
</dbReference>
<dbReference type="PANTHER" id="PTHR48100:SF58">
    <property type="entry name" value="PE-PGRS FAMILY PROTEIN PE_PGRS11"/>
    <property type="match status" value="1"/>
</dbReference>
<evidence type="ECO:0000313" key="2">
    <source>
        <dbReference type="Proteomes" id="UP001500729"/>
    </source>
</evidence>
<dbReference type="InterPro" id="IPR050275">
    <property type="entry name" value="PGM_Phosphatase"/>
</dbReference>
<evidence type="ECO:0000313" key="1">
    <source>
        <dbReference type="EMBL" id="GAA0532985.1"/>
    </source>
</evidence>
<dbReference type="InterPro" id="IPR013078">
    <property type="entry name" value="His_Pase_superF_clade-1"/>
</dbReference>
<reference evidence="1 2" key="1">
    <citation type="journal article" date="2019" name="Int. J. Syst. Evol. Microbiol.">
        <title>The Global Catalogue of Microorganisms (GCM) 10K type strain sequencing project: providing services to taxonomists for standard genome sequencing and annotation.</title>
        <authorList>
            <consortium name="The Broad Institute Genomics Platform"/>
            <consortium name="The Broad Institute Genome Sequencing Center for Infectious Disease"/>
            <person name="Wu L."/>
            <person name="Ma J."/>
        </authorList>
    </citation>
    <scope>NUCLEOTIDE SEQUENCE [LARGE SCALE GENOMIC DNA]</scope>
    <source>
        <strain evidence="1 2">JCM 10303</strain>
    </source>
</reference>